<dbReference type="CDD" id="cd01949">
    <property type="entry name" value="GGDEF"/>
    <property type="match status" value="1"/>
</dbReference>
<dbReference type="InterPro" id="IPR000014">
    <property type="entry name" value="PAS"/>
</dbReference>
<sequence>MCPPMPPNPLSARRTQEPDPTAPDSACAAYGPAALTAPCGLLRLDAAGRIESANATLCDWIGRPAAEVIGRLDLAGLLSPAGRLFWTTHLVPQLRLNGRLDEVSLSLPDREGGLRRCLVSARQTEAGGSALALFEAERRHVFEEDQAREVALAQTRAHWLAQIERMAEVGAWSWDPAQDRLQGSDRMFDILGLRPGPADGLDTLLDRLISEPLRGQLRTCLATPETLRQPLDLEAGIRTPDGALRQIRLFCEPLWARGRVERVQGVVCDITRAQEDRQRLWRMAHLDDLTGLANRHYFRSHLRAACAGAEPLALVLIDIEDFGAVNHRFGADRADAMLQEIGGRLAGLLPEGGFAARLVGDEFALLLPATDPDAAARGLGAAVAAALDVPLAVSGGAVRLRAAMGLAAFPEDGRAPEALFARAKEALSEVKRAGGGVDFLRGAMLARVGARRRAIACVRDAVQEDRIRVWYQPKLRLADGAPDGHEALVRIFDRAGQVSGPADWAEALEDPECATLLDAAVLRRVLADLRRPGSGCGAGPGQGQGPGLGSGHGLGRVAVNVSEHSLRRVDFAAYLLRALARAGVSPAQIELEIVETVLVDQRTPELVAGFARLRAAGVRIMLDDFGTGFASLSHLRDLPIDGLKIEKSFVLGLQADPRNAPILRAIVMLAQALGLRTVAEGVESAEVADLLRGLGFETAQGYHFGRPQPLREPLPDPVAEGGAAPLRQGVSD</sequence>
<evidence type="ECO:0000256" key="1">
    <source>
        <dbReference type="SAM" id="MobiDB-lite"/>
    </source>
</evidence>
<gene>
    <name evidence="5" type="ORF">FBT96_17195</name>
</gene>
<dbReference type="Gene3D" id="3.30.450.20">
    <property type="entry name" value="PAS domain"/>
    <property type="match status" value="2"/>
</dbReference>
<dbReference type="InterPro" id="IPR001633">
    <property type="entry name" value="EAL_dom"/>
</dbReference>
<dbReference type="InterPro" id="IPR043128">
    <property type="entry name" value="Rev_trsase/Diguanyl_cyclase"/>
</dbReference>
<comment type="caution">
    <text evidence="5">The sequence shown here is derived from an EMBL/GenBank/DDBJ whole genome shotgun (WGS) entry which is preliminary data.</text>
</comment>
<dbReference type="SMART" id="SM00267">
    <property type="entry name" value="GGDEF"/>
    <property type="match status" value="1"/>
</dbReference>
<dbReference type="SMART" id="SM00091">
    <property type="entry name" value="PAS"/>
    <property type="match status" value="1"/>
</dbReference>
<dbReference type="PROSITE" id="PS50883">
    <property type="entry name" value="EAL"/>
    <property type="match status" value="1"/>
</dbReference>
<dbReference type="InterPro" id="IPR052155">
    <property type="entry name" value="Biofilm_reg_signaling"/>
</dbReference>
<dbReference type="SMART" id="SM00052">
    <property type="entry name" value="EAL"/>
    <property type="match status" value="1"/>
</dbReference>
<evidence type="ECO:0000259" key="3">
    <source>
        <dbReference type="PROSITE" id="PS50883"/>
    </source>
</evidence>
<dbReference type="SUPFAM" id="SSF55785">
    <property type="entry name" value="PYP-like sensor domain (PAS domain)"/>
    <property type="match status" value="2"/>
</dbReference>
<dbReference type="SUPFAM" id="SSF141868">
    <property type="entry name" value="EAL domain-like"/>
    <property type="match status" value="1"/>
</dbReference>
<dbReference type="PROSITE" id="PS50112">
    <property type="entry name" value="PAS"/>
    <property type="match status" value="1"/>
</dbReference>
<evidence type="ECO:0000313" key="6">
    <source>
        <dbReference type="Proteomes" id="UP000310597"/>
    </source>
</evidence>
<reference evidence="5 6" key="1">
    <citation type="submission" date="2019-04" db="EMBL/GenBank/DDBJ databases">
        <title>Draft Whole-Genome sequence of the purple photosynthetic bacterium Rhodobacter capsulatus SP108 with an indigenous class A beta-lactamase.</title>
        <authorList>
            <person name="Robertson S."/>
            <person name="Meyer T.E."/>
            <person name="Kyndt J.A."/>
        </authorList>
    </citation>
    <scope>NUCLEOTIDE SEQUENCE [LARGE SCALE GENOMIC DNA]</scope>
    <source>
        <strain evidence="5 6">SP108</strain>
    </source>
</reference>
<dbReference type="CDD" id="cd00130">
    <property type="entry name" value="PAS"/>
    <property type="match status" value="1"/>
</dbReference>
<dbReference type="InterPro" id="IPR000160">
    <property type="entry name" value="GGDEF_dom"/>
</dbReference>
<dbReference type="Pfam" id="PF00990">
    <property type="entry name" value="GGDEF"/>
    <property type="match status" value="1"/>
</dbReference>
<organism evidence="5 6">
    <name type="scientific">Rhodobacter capsulatus</name>
    <name type="common">Rhodopseudomonas capsulata</name>
    <dbReference type="NCBI Taxonomy" id="1061"/>
    <lineage>
        <taxon>Bacteria</taxon>
        <taxon>Pseudomonadati</taxon>
        <taxon>Pseudomonadota</taxon>
        <taxon>Alphaproteobacteria</taxon>
        <taxon>Rhodobacterales</taxon>
        <taxon>Rhodobacter group</taxon>
        <taxon>Rhodobacter</taxon>
    </lineage>
</organism>
<dbReference type="Proteomes" id="UP000310597">
    <property type="component" value="Unassembled WGS sequence"/>
</dbReference>
<feature type="region of interest" description="Disordered" evidence="1">
    <location>
        <begin position="1"/>
        <end position="26"/>
    </location>
</feature>
<name>A0A4U1JMH4_RHOCA</name>
<evidence type="ECO:0000259" key="4">
    <source>
        <dbReference type="PROSITE" id="PS50887"/>
    </source>
</evidence>
<dbReference type="Pfam" id="PF00563">
    <property type="entry name" value="EAL"/>
    <property type="match status" value="1"/>
</dbReference>
<dbReference type="OrthoDB" id="9814202at2"/>
<dbReference type="Gene3D" id="3.20.20.450">
    <property type="entry name" value="EAL domain"/>
    <property type="match status" value="1"/>
</dbReference>
<dbReference type="PANTHER" id="PTHR44757:SF2">
    <property type="entry name" value="BIOFILM ARCHITECTURE MAINTENANCE PROTEIN MBAA"/>
    <property type="match status" value="1"/>
</dbReference>
<feature type="domain" description="GGDEF" evidence="4">
    <location>
        <begin position="310"/>
        <end position="443"/>
    </location>
</feature>
<protein>
    <submittedName>
        <fullName evidence="5">EAL domain-containing protein</fullName>
    </submittedName>
</protein>
<dbReference type="PROSITE" id="PS50887">
    <property type="entry name" value="GGDEF"/>
    <property type="match status" value="1"/>
</dbReference>
<feature type="domain" description="PAS" evidence="2">
    <location>
        <begin position="36"/>
        <end position="80"/>
    </location>
</feature>
<feature type="region of interest" description="Disordered" evidence="1">
    <location>
        <begin position="705"/>
        <end position="732"/>
    </location>
</feature>
<feature type="domain" description="EAL" evidence="3">
    <location>
        <begin position="451"/>
        <end position="721"/>
    </location>
</feature>
<dbReference type="NCBIfam" id="TIGR00254">
    <property type="entry name" value="GGDEF"/>
    <property type="match status" value="1"/>
</dbReference>
<dbReference type="PANTHER" id="PTHR44757">
    <property type="entry name" value="DIGUANYLATE CYCLASE DGCP"/>
    <property type="match status" value="1"/>
</dbReference>
<dbReference type="InterPro" id="IPR029787">
    <property type="entry name" value="Nucleotide_cyclase"/>
</dbReference>
<evidence type="ECO:0000259" key="2">
    <source>
        <dbReference type="PROSITE" id="PS50112"/>
    </source>
</evidence>
<dbReference type="AlphaFoldDB" id="A0A4U1JMH4"/>
<accession>A0A4U1JMH4</accession>
<dbReference type="Gene3D" id="3.30.70.270">
    <property type="match status" value="1"/>
</dbReference>
<dbReference type="SUPFAM" id="SSF55073">
    <property type="entry name" value="Nucleotide cyclase"/>
    <property type="match status" value="1"/>
</dbReference>
<dbReference type="CDD" id="cd01948">
    <property type="entry name" value="EAL"/>
    <property type="match status" value="1"/>
</dbReference>
<dbReference type="InterPro" id="IPR035919">
    <property type="entry name" value="EAL_sf"/>
</dbReference>
<proteinExistence type="predicted"/>
<dbReference type="InterPro" id="IPR035965">
    <property type="entry name" value="PAS-like_dom_sf"/>
</dbReference>
<dbReference type="EMBL" id="SWJZ01000090">
    <property type="protein sequence ID" value="TKD15358.1"/>
    <property type="molecule type" value="Genomic_DNA"/>
</dbReference>
<evidence type="ECO:0000313" key="5">
    <source>
        <dbReference type="EMBL" id="TKD15358.1"/>
    </source>
</evidence>